<keyword evidence="1" id="KW-0812">Transmembrane</keyword>
<evidence type="ECO:0000313" key="3">
    <source>
        <dbReference type="Proteomes" id="UP001549257"/>
    </source>
</evidence>
<dbReference type="RefSeq" id="WP_354024350.1">
    <property type="nucleotide sequence ID" value="NZ_JBEPSJ010000001.1"/>
</dbReference>
<gene>
    <name evidence="2" type="ORF">ABIE21_001693</name>
</gene>
<evidence type="ECO:0000313" key="2">
    <source>
        <dbReference type="EMBL" id="MET4582203.1"/>
    </source>
</evidence>
<dbReference type="Proteomes" id="UP001549257">
    <property type="component" value="Unassembled WGS sequence"/>
</dbReference>
<dbReference type="EMBL" id="JBEPSJ010000001">
    <property type="protein sequence ID" value="MET4582203.1"/>
    <property type="molecule type" value="Genomic_DNA"/>
</dbReference>
<evidence type="ECO:0000256" key="1">
    <source>
        <dbReference type="SAM" id="Phobius"/>
    </source>
</evidence>
<keyword evidence="1" id="KW-0472">Membrane</keyword>
<reference evidence="2 3" key="1">
    <citation type="submission" date="2024-06" db="EMBL/GenBank/DDBJ databases">
        <title>Sorghum-associated microbial communities from plants grown in Nebraska, USA.</title>
        <authorList>
            <person name="Schachtman D."/>
        </authorList>
    </citation>
    <scope>NUCLEOTIDE SEQUENCE [LARGE SCALE GENOMIC DNA]</scope>
    <source>
        <strain evidence="2 3">2857</strain>
    </source>
</reference>
<organism evidence="2 3">
    <name type="scientific">Conyzicola nivalis</name>
    <dbReference type="NCBI Taxonomy" id="1477021"/>
    <lineage>
        <taxon>Bacteria</taxon>
        <taxon>Bacillati</taxon>
        <taxon>Actinomycetota</taxon>
        <taxon>Actinomycetes</taxon>
        <taxon>Micrococcales</taxon>
        <taxon>Microbacteriaceae</taxon>
        <taxon>Conyzicola</taxon>
    </lineage>
</organism>
<keyword evidence="3" id="KW-1185">Reference proteome</keyword>
<sequence>MSTPDRAEALADLERAAAVPGWLAEQVEADAAADRFSLWGRSTVVDENTGSPVISEALFAELHRMAGLDAVWPIGNAGLLHVYGYLLSTVDTPYGRKRDRWLGGGVARAFGLPDDAFAPWFVAPWFVASAARDSTPLERVVTVAMPYVEDPAGGDATLMWVDERGPGPATDTHDTFARTVIVQARSGATALLYAVGTGGSLLLVTLFPLAWSASDRDGAAWLAAIEAGVPRLRYNAIDGRNVASAQLVDRRVSRREG</sequence>
<evidence type="ECO:0008006" key="4">
    <source>
        <dbReference type="Google" id="ProtNLM"/>
    </source>
</evidence>
<protein>
    <recommendedName>
        <fullName evidence="4">Amino acid deaminase</fullName>
    </recommendedName>
</protein>
<name>A0ABV2QMD0_9MICO</name>
<feature type="transmembrane region" description="Helical" evidence="1">
    <location>
        <begin position="190"/>
        <end position="211"/>
    </location>
</feature>
<keyword evidence="1" id="KW-1133">Transmembrane helix</keyword>
<comment type="caution">
    <text evidence="2">The sequence shown here is derived from an EMBL/GenBank/DDBJ whole genome shotgun (WGS) entry which is preliminary data.</text>
</comment>
<accession>A0ABV2QMD0</accession>
<proteinExistence type="predicted"/>